<name>A0ABS8YE16_9BACL</name>
<evidence type="ECO:0000256" key="4">
    <source>
        <dbReference type="ARBA" id="ARBA00022692"/>
    </source>
</evidence>
<dbReference type="EMBL" id="JAJNBZ010000008">
    <property type="protein sequence ID" value="MCE5170246.1"/>
    <property type="molecule type" value="Genomic_DNA"/>
</dbReference>
<proteinExistence type="inferred from homology"/>
<gene>
    <name evidence="9" type="primary">mreD</name>
    <name evidence="9" type="ORF">LQV63_13085</name>
</gene>
<reference evidence="9 10" key="1">
    <citation type="submission" date="2021-11" db="EMBL/GenBank/DDBJ databases">
        <title>Draft genome sequence of Paenibacillus profundus YoMME, a new Gram-positive bacteria with exoelectrogenic properties.</title>
        <authorList>
            <person name="Hubenova Y."/>
            <person name="Hubenova E."/>
            <person name="Manasiev Y."/>
            <person name="Peykov S."/>
            <person name="Mitov M."/>
        </authorList>
    </citation>
    <scope>NUCLEOTIDE SEQUENCE [LARGE SCALE GENOMIC DNA]</scope>
    <source>
        <strain evidence="9 10">YoMME</strain>
    </source>
</reference>
<evidence type="ECO:0000313" key="10">
    <source>
        <dbReference type="Proteomes" id="UP001199916"/>
    </source>
</evidence>
<feature type="transmembrane region" description="Helical" evidence="8">
    <location>
        <begin position="68"/>
        <end position="92"/>
    </location>
</feature>
<dbReference type="Proteomes" id="UP001199916">
    <property type="component" value="Unassembled WGS sequence"/>
</dbReference>
<protein>
    <submittedName>
        <fullName evidence="9">Rod shape-determining protein MreD</fullName>
    </submittedName>
</protein>
<dbReference type="Pfam" id="PF04093">
    <property type="entry name" value="MreD"/>
    <property type="match status" value="1"/>
</dbReference>
<evidence type="ECO:0000256" key="5">
    <source>
        <dbReference type="ARBA" id="ARBA00022960"/>
    </source>
</evidence>
<keyword evidence="6 8" id="KW-1133">Transmembrane helix</keyword>
<keyword evidence="5" id="KW-0133">Cell shape</keyword>
<comment type="caution">
    <text evidence="9">The sequence shown here is derived from an EMBL/GenBank/DDBJ whole genome shotgun (WGS) entry which is preliminary data.</text>
</comment>
<sequence length="175" mass="20000">MNRNWMIGFMFILFLLEGTVLPVLIPDAWQGRIVPQFVFMVILYHAVYQHRHTSLLMGLGFGFLQDIVYYGHMIGPHAFSMGLLGYLVGLLFTSRNATLFSMMAIAVFGSFANQTILFAVYSLFGINRMTYEYALFDFMIPSLFVQLLFALAIYVPMRTWFDRLSGKASAEDEQG</sequence>
<evidence type="ECO:0000256" key="6">
    <source>
        <dbReference type="ARBA" id="ARBA00022989"/>
    </source>
</evidence>
<comment type="similarity">
    <text evidence="2">Belongs to the MreD family.</text>
</comment>
<feature type="transmembrane region" description="Helical" evidence="8">
    <location>
        <begin position="32"/>
        <end position="48"/>
    </location>
</feature>
<feature type="transmembrane region" description="Helical" evidence="8">
    <location>
        <begin position="99"/>
        <end position="121"/>
    </location>
</feature>
<evidence type="ECO:0000256" key="7">
    <source>
        <dbReference type="ARBA" id="ARBA00023136"/>
    </source>
</evidence>
<organism evidence="9 10">
    <name type="scientific">Paenibacillus profundus</name>
    <dbReference type="NCBI Taxonomy" id="1173085"/>
    <lineage>
        <taxon>Bacteria</taxon>
        <taxon>Bacillati</taxon>
        <taxon>Bacillota</taxon>
        <taxon>Bacilli</taxon>
        <taxon>Bacillales</taxon>
        <taxon>Paenibacillaceae</taxon>
        <taxon>Paenibacillus</taxon>
    </lineage>
</organism>
<evidence type="ECO:0000256" key="3">
    <source>
        <dbReference type="ARBA" id="ARBA00022475"/>
    </source>
</evidence>
<feature type="transmembrane region" description="Helical" evidence="8">
    <location>
        <begin position="133"/>
        <end position="155"/>
    </location>
</feature>
<keyword evidence="10" id="KW-1185">Reference proteome</keyword>
<evidence type="ECO:0000313" key="9">
    <source>
        <dbReference type="EMBL" id="MCE5170246.1"/>
    </source>
</evidence>
<keyword evidence="7 8" id="KW-0472">Membrane</keyword>
<dbReference type="RefSeq" id="WP_019422367.1">
    <property type="nucleotide sequence ID" value="NZ_JAJNBZ010000008.1"/>
</dbReference>
<dbReference type="InterPro" id="IPR007227">
    <property type="entry name" value="Cell_shape_determining_MreD"/>
</dbReference>
<evidence type="ECO:0000256" key="8">
    <source>
        <dbReference type="SAM" id="Phobius"/>
    </source>
</evidence>
<keyword evidence="3" id="KW-1003">Cell membrane</keyword>
<feature type="transmembrane region" description="Helical" evidence="8">
    <location>
        <begin position="6"/>
        <end position="25"/>
    </location>
</feature>
<evidence type="ECO:0000256" key="1">
    <source>
        <dbReference type="ARBA" id="ARBA00004651"/>
    </source>
</evidence>
<dbReference type="NCBIfam" id="TIGR03426">
    <property type="entry name" value="shape_MreD"/>
    <property type="match status" value="1"/>
</dbReference>
<evidence type="ECO:0000256" key="2">
    <source>
        <dbReference type="ARBA" id="ARBA00007776"/>
    </source>
</evidence>
<keyword evidence="4 8" id="KW-0812">Transmembrane</keyword>
<accession>A0ABS8YE16</accession>
<comment type="subcellular location">
    <subcellularLocation>
        <location evidence="1">Cell membrane</location>
        <topology evidence="1">Multi-pass membrane protein</topology>
    </subcellularLocation>
</comment>